<comment type="caution">
    <text evidence="1">The sequence shown here is derived from an EMBL/GenBank/DDBJ whole genome shotgun (WGS) entry which is preliminary data.</text>
</comment>
<gene>
    <name evidence="1" type="ORF">ISQ64_02005</name>
</gene>
<evidence type="ECO:0000313" key="1">
    <source>
        <dbReference type="EMBL" id="MBL6818162.1"/>
    </source>
</evidence>
<evidence type="ECO:0000313" key="2">
    <source>
        <dbReference type="Proteomes" id="UP000711391"/>
    </source>
</evidence>
<reference evidence="1" key="1">
    <citation type="submission" date="2020-10" db="EMBL/GenBank/DDBJ databases">
        <title>Microbiome of the Black Sea water column analyzed by genome centric metagenomics.</title>
        <authorList>
            <person name="Cabello-Yeves P.J."/>
            <person name="Callieri C."/>
            <person name="Picazo A."/>
            <person name="Mehrshad M."/>
            <person name="Haro-Moreno J.M."/>
            <person name="Roda-Garcia J."/>
            <person name="Dzembekova N."/>
            <person name="Slabakova V."/>
            <person name="Slabakova N."/>
            <person name="Moncheva S."/>
            <person name="Rodriguez-Valera F."/>
        </authorList>
    </citation>
    <scope>NUCLEOTIDE SEQUENCE</scope>
    <source>
        <strain evidence="1">BS307-5m-G50</strain>
    </source>
</reference>
<proteinExistence type="predicted"/>
<protein>
    <submittedName>
        <fullName evidence="1">Uncharacterized protein</fullName>
    </submittedName>
</protein>
<dbReference type="Proteomes" id="UP000711391">
    <property type="component" value="Unassembled WGS sequence"/>
</dbReference>
<sequence length="125" mass="14440">MKKITALIIAFSMFGSLYADDHKKEKREHPNKLMSAKECMETKTGIQWLLSAADNVFEDIEEHGEAKGKAWNDEKWGEAIAISSLAANYSTVYDVWCKDMINHRVKMGIKKSHKDYLREKDKEKD</sequence>
<accession>A0A937IG56</accession>
<organism evidence="1 2">
    <name type="scientific">SAR86 cluster bacterium</name>
    <dbReference type="NCBI Taxonomy" id="2030880"/>
    <lineage>
        <taxon>Bacteria</taxon>
        <taxon>Pseudomonadati</taxon>
        <taxon>Pseudomonadota</taxon>
        <taxon>Gammaproteobacteria</taxon>
        <taxon>SAR86 cluster</taxon>
    </lineage>
</organism>
<dbReference type="EMBL" id="JADHQD010000008">
    <property type="protein sequence ID" value="MBL6818162.1"/>
    <property type="molecule type" value="Genomic_DNA"/>
</dbReference>
<name>A0A937IG56_9GAMM</name>
<dbReference type="AlphaFoldDB" id="A0A937IG56"/>